<dbReference type="Pfam" id="PF00431">
    <property type="entry name" value="CUB"/>
    <property type="match status" value="17"/>
</dbReference>
<dbReference type="PROSITE" id="PS01180">
    <property type="entry name" value="CUB"/>
    <property type="match status" value="19"/>
</dbReference>
<evidence type="ECO:0000256" key="7">
    <source>
        <dbReference type="PROSITE-ProRule" id="PRU00076"/>
    </source>
</evidence>
<evidence type="ECO:0000256" key="1">
    <source>
        <dbReference type="ARBA" id="ARBA00022536"/>
    </source>
</evidence>
<dbReference type="CDD" id="cd00054">
    <property type="entry name" value="EGF_CA"/>
    <property type="match status" value="7"/>
</dbReference>
<feature type="disulfide bond" evidence="7">
    <location>
        <begin position="55"/>
        <end position="72"/>
    </location>
</feature>
<feature type="domain" description="CUB" evidence="8">
    <location>
        <begin position="1952"/>
        <end position="2075"/>
    </location>
</feature>
<keyword evidence="3" id="KW-0677">Repeat</keyword>
<dbReference type="InterPro" id="IPR018097">
    <property type="entry name" value="EGF_Ca-bd_CS"/>
</dbReference>
<feature type="disulfide bond" evidence="6">
    <location>
        <begin position="2900"/>
        <end position="2927"/>
    </location>
</feature>
<dbReference type="FunFam" id="2.10.25.10:FF:000006">
    <property type="entry name" value="Versican core protein-like isoform 1"/>
    <property type="match status" value="1"/>
</dbReference>
<dbReference type="PROSITE" id="PS01186">
    <property type="entry name" value="EGF_2"/>
    <property type="match status" value="3"/>
</dbReference>
<evidence type="ECO:0000256" key="2">
    <source>
        <dbReference type="ARBA" id="ARBA00022729"/>
    </source>
</evidence>
<dbReference type="Proteomes" id="UP000887574">
    <property type="component" value="Unplaced"/>
</dbReference>
<dbReference type="Gene3D" id="2.10.25.10">
    <property type="entry name" value="Laminin"/>
    <property type="match status" value="6"/>
</dbReference>
<evidence type="ECO:0000313" key="10">
    <source>
        <dbReference type="Proteomes" id="UP000887574"/>
    </source>
</evidence>
<comment type="caution">
    <text evidence="7">Lacks conserved residue(s) required for the propagation of feature annotation.</text>
</comment>
<dbReference type="GO" id="GO:0005509">
    <property type="term" value="F:calcium ion binding"/>
    <property type="evidence" value="ECO:0007669"/>
    <property type="project" value="InterPro"/>
</dbReference>
<feature type="domain" description="CUB" evidence="8">
    <location>
        <begin position="830"/>
        <end position="948"/>
    </location>
</feature>
<feature type="domain" description="CUB" evidence="8">
    <location>
        <begin position="1055"/>
        <end position="1179"/>
    </location>
</feature>
<feature type="disulfide bond" evidence="7">
    <location>
        <begin position="74"/>
        <end position="83"/>
    </location>
</feature>
<keyword evidence="2" id="KW-0732">Signal</keyword>
<reference evidence="11" key="1">
    <citation type="submission" date="2022-11" db="UniProtKB">
        <authorList>
            <consortium name="WormBaseParasite"/>
        </authorList>
    </citation>
    <scope>IDENTIFICATION</scope>
</reference>
<feature type="domain" description="CUB" evidence="8">
    <location>
        <begin position="3159"/>
        <end position="3289"/>
    </location>
</feature>
<feature type="domain" description="CUB" evidence="8">
    <location>
        <begin position="436"/>
        <end position="564"/>
    </location>
</feature>
<dbReference type="Pfam" id="PF07645">
    <property type="entry name" value="EGF_CA"/>
    <property type="match status" value="2"/>
</dbReference>
<dbReference type="FunFam" id="2.60.120.290:FF:000005">
    <property type="entry name" value="Procollagen C-endopeptidase enhancer 1"/>
    <property type="match status" value="3"/>
</dbReference>
<dbReference type="InterPro" id="IPR000742">
    <property type="entry name" value="EGF"/>
</dbReference>
<accession>A0A915DD44</accession>
<feature type="domain" description="CUB" evidence="8">
    <location>
        <begin position="1180"/>
        <end position="1333"/>
    </location>
</feature>
<keyword evidence="4 7" id="KW-1015">Disulfide bond</keyword>
<feature type="disulfide bond" evidence="6">
    <location>
        <begin position="1180"/>
        <end position="1207"/>
    </location>
</feature>
<feature type="domain" description="CUB" evidence="8">
    <location>
        <begin position="2450"/>
        <end position="2525"/>
    </location>
</feature>
<dbReference type="InterPro" id="IPR001881">
    <property type="entry name" value="EGF-like_Ca-bd_dom"/>
</dbReference>
<dbReference type="PROSITE" id="PS01187">
    <property type="entry name" value="EGF_CA"/>
    <property type="match status" value="2"/>
</dbReference>
<dbReference type="PROSITE" id="PS00010">
    <property type="entry name" value="ASX_HYDROXYL"/>
    <property type="match status" value="1"/>
</dbReference>
<dbReference type="Pfam" id="PF12661">
    <property type="entry name" value="hEGF"/>
    <property type="match status" value="1"/>
</dbReference>
<keyword evidence="1 7" id="KW-0245">EGF-like domain</keyword>
<evidence type="ECO:0000256" key="3">
    <source>
        <dbReference type="ARBA" id="ARBA00022737"/>
    </source>
</evidence>
<proteinExistence type="predicted"/>
<dbReference type="InterPro" id="IPR049883">
    <property type="entry name" value="NOTCH1_EGF-like"/>
</dbReference>
<feature type="domain" description="EGF-like" evidence="9">
    <location>
        <begin position="222"/>
        <end position="265"/>
    </location>
</feature>
<feature type="domain" description="CUB" evidence="8">
    <location>
        <begin position="2202"/>
        <end position="2321"/>
    </location>
</feature>
<dbReference type="FunFam" id="2.60.120.290:FF:000013">
    <property type="entry name" value="Membrane frizzled-related protein"/>
    <property type="match status" value="1"/>
</dbReference>
<dbReference type="SUPFAM" id="SSF57196">
    <property type="entry name" value="EGF/Laminin"/>
    <property type="match status" value="4"/>
</dbReference>
<feature type="domain" description="CUB" evidence="8">
    <location>
        <begin position="1667"/>
        <end position="1809"/>
    </location>
</feature>
<feature type="domain" description="EGF-like" evidence="9">
    <location>
        <begin position="2"/>
        <end position="39"/>
    </location>
</feature>
<dbReference type="SMART" id="SM00181">
    <property type="entry name" value="EGF"/>
    <property type="match status" value="8"/>
</dbReference>
<feature type="domain" description="CUB" evidence="8">
    <location>
        <begin position="1422"/>
        <end position="1553"/>
    </location>
</feature>
<feature type="domain" description="CUB" evidence="8">
    <location>
        <begin position="2076"/>
        <end position="2198"/>
    </location>
</feature>
<evidence type="ECO:0000259" key="9">
    <source>
        <dbReference type="PROSITE" id="PS50026"/>
    </source>
</evidence>
<feature type="domain" description="CUB" evidence="8">
    <location>
        <begin position="698"/>
        <end position="826"/>
    </location>
</feature>
<dbReference type="InterPro" id="IPR013032">
    <property type="entry name" value="EGF-like_CS"/>
</dbReference>
<feature type="domain" description="EGF-like" evidence="9">
    <location>
        <begin position="41"/>
        <end position="84"/>
    </location>
</feature>
<keyword evidence="10" id="KW-1185">Reference proteome</keyword>
<name>A0A915DD44_9BILA</name>
<dbReference type="Pfam" id="PF00008">
    <property type="entry name" value="EGF"/>
    <property type="match status" value="2"/>
</dbReference>
<feature type="domain" description="CUB" evidence="8">
    <location>
        <begin position="2674"/>
        <end position="2783"/>
    </location>
</feature>
<feature type="domain" description="CUB" evidence="8">
    <location>
        <begin position="2320"/>
        <end position="2446"/>
    </location>
</feature>
<feature type="domain" description="CUB" evidence="8">
    <location>
        <begin position="3293"/>
        <end position="3425"/>
    </location>
</feature>
<feature type="domain" description="CUB" evidence="8">
    <location>
        <begin position="3032"/>
        <end position="3152"/>
    </location>
</feature>
<feature type="disulfide bond" evidence="7">
    <location>
        <begin position="333"/>
        <end position="342"/>
    </location>
</feature>
<dbReference type="Gene3D" id="2.60.120.290">
    <property type="entry name" value="Spermadhesin, CUB domain"/>
    <property type="match status" value="20"/>
</dbReference>
<feature type="domain" description="EGF-like" evidence="9">
    <location>
        <begin position="268"/>
        <end position="305"/>
    </location>
</feature>
<evidence type="ECO:0000256" key="4">
    <source>
        <dbReference type="ARBA" id="ARBA00023157"/>
    </source>
</evidence>
<dbReference type="PANTHER" id="PTHR24251">
    <property type="entry name" value="OVOCHYMASE-RELATED"/>
    <property type="match status" value="1"/>
</dbReference>
<dbReference type="InterPro" id="IPR000152">
    <property type="entry name" value="EGF-type_Asp/Asn_hydroxyl_site"/>
</dbReference>
<dbReference type="InterPro" id="IPR000859">
    <property type="entry name" value="CUB_dom"/>
</dbReference>
<keyword evidence="5" id="KW-0325">Glycoprotein</keyword>
<sequence>MKTDECVEMAPCKNGATCVDLFSKYQCLCPDHYEGTNCDQRLDECEMYKGTPAGCQNNATCTNSPTTAGFTCHCPKGFHGHLCQQQKSSCDYSLDLCGEHGHCIPTETSYKCLCEWGFKVSGDPDNPVCTDIDECTDNPCYPGATCLNLPGTFKCSSCPKGLMDFIIGFRDGVHCHDFDECANDLTNDCSKSPKVDCINTFGSYKCGSCPQDYQGDGFKCEKISRCSSDRNPCAPNARCVDEGDELRCECPENTAGDGLGPEGCLPSNQTVCHADTCLNGGTCFATSDHTYKCSCLYGYLGPHCERPTHCLTKDYCNGRGKCVLAEGSTFCECDRGFFGPRCQFEEEACVLRKRSCLWYIQLLDSRKVLEISFGNFTIPKLYEVTSKGCESSFGNLTIFDGPDTDSPAIAIFVMETPFHIHSTHHPICWRAVQTRCGGRMTGNEGTVSYYDIHDEDNCMWFVSVPPQYHIELTIESLKMASKEFFNCSINSLEIYDNQVASNRTRISQLCETQPEPVVIRTSGNFAVVYFRLDLDLLIKAVVASERDKFCRHCKIGFSLSYKVIELPNGCGGEIRPDENGVFEGFIQSPNYGQAYFANLDCLWVLDASAVSNNTVTEESTESTELENGPKYSNSLMWRSLTLTNCRGDYVQIPELNYVFCNLQKPPSSMIVAPAMSIRFHTDSTVSGKGFMVKYQSVCYNEFTAENGTISSSNYPHASTRPFKCTYVITAKPHQAIRIVFNHIGLHTDVATCFYRKDKHKEMQDYIEFSGGYESNEAINKRYVCERYPFVSPGGEIVTSGNRPFKITYSTSGSRENTGFLFEYQLMDVGCGVFNGALVKKITSPNYPHNYLSHMYCVYYLSVPSGYGLRLSFDSFDVENVANRDDCDFDSVRVFDWFVDENSHGEQLGKFCGMNLPPPLLSTAGKMAVVFISDRSVSGTGFSASIQKVDLSADCDRTFTAPSGDITFNPSMFSQVTKCDYHIVLPSNHRIMLKFENFSAPCEYSTLTVKNGGSELSPGFPGLFRDSEVCDAHQFQSTNTRNSFFKVHYEQFESTCGGYIRGFTGSISAPQYPHQDSRTLSCEWHISASYGNKIRLQFISIDELDSDDGFGMCSPFARNYIDIGDGPTIEENRLKRYCKKELTPMPIDSMYTNELTVQYTQHGGSHHGALFGFLAHFSTVCNGVLLQGHHGTLQSPGFPERVLQSRSCRWTILTSPGSRIRLLFHQFRVTDSYSNGRETDALSVGPHRRCNNNFLAIGPDQLGELKMTVEENEPENHFWLSWITVGCGGSISKNNSFMVVNASSDFTDENASDVRKCSWEIKAPIGYIITVWIEQMTVAESSDSFSEPEGIEFYEGLSNQSSIPQKKFNSPQKNTSFVIFSNELFVVFTSHANSSERMFNKDAKDGLLILKANVTFTPNPNPSGGAVIKVDKNPIFIHSPNFPKAYPRGATSVWQFEAAEGYVVAFELLKYTTIRTVHSRISGLDDRPYETNNNTIECSANMAYLKGALSFFNGAYQDDLNSITNMRLFKRVCSDVKAPVKFTSATNVSVVSFRGAPYDPLVASGDNGALTLNSPSSSSTANSASEPAPIGFQMKVSTECGGRLYASHERKSLHITTVRFQTQYIGDHVLRGVEVNNNNNDAETIYLRIEKIRKQRVDEGSSNFEVYCNDELKSRVSSGQFPMFSSHFLEYTCDSTMRLQMDSILSKNPTECEWSIENIAGSRVVINIVKLRLPPSDFCAESYLEMREFNSTGPLIGRFCGTFPPKIERQSVWMRLRHTPAKPSSDEVDQELQTATSEQTYGLSIRYFKEYGGDTTSSVIESPPTQSYGRTNWHITAKNPENYLRIEFSDFYYNYDDATVIRIYDILCSSPLERSSTYPRCLVFTNNPINLKGSDIMENRVFTIRSNVATIVYDRVGRFKLHWQEIAPAEVNRTASSSAQSTRLESEGGEFSCGNELIPKFEPQTLISPTNALGRYNNNERCKWTIRRPRFTGIVLNLTKIDLEEHINCRYDFLTVTTKNFATQRELNEIPEWMRVCNRVQRGSRMAFSYDSEAFVYFSSDRSRAFRGFSIEYYLSCNTFEYIPAEQGALETVLTSPDYPTARRKMTPVWGIMLESYRDILVESLDMDLGERNAETGKCDTDSVQFYDRPYIAHGSTNNTFCGQEKVNVTMKNGRVFIKYKSSEAHADKKGFKFRVKEIMHDCSTSNLAVDEFLPQKSISSPEFPHLSPNSLNCQWTLSSPPGRRLKLTIDPITFNLQTSDNCDDDYLEIYDGASIHFPLIGKYCSADPPSTIFSSGSHLHLHYVTDSDIQSLGWNATFELGSLVLRLDVNGSITSPNFPDLYPSKTQCEWTVRAPSGHFVESFIDHLWLTSASNCSLDSLAIRDGNATGEYLLPPACFQAAVNSAGYRSSHNSAYVNFVSNNTNGKTSRMFCLNRKCGFEMHFASTKFSCGGTITDNEGIVYPPGYPDRIIPHVVCQWDFRAGINSRYVLELQFPDSNHVSFTETFAREFYEKSLSYLADNAEYCFLDLEPAIQAFHVKYTKVDKDYDQNGCTYEITEPTTIQISDLNLDYGKVITGEIRSPESRGSKCIDCICHIQVRKPSSEHTTRLEFTDFRAGRKEARVCGSGGNQVRLLDELADPFQSTLLLDVYVLNNPYSFFDGTVTFNLTVTFYECGGLLNFDSLEGEMSGEITSPGFGTGNYTDNQECLWLLQAPEGSVISLSIVTLDLEYHIECSNDFLEISEGEDRSSEIQNIRSRGRTLTILFKSDATVTRKGFRLTYEFVGYETAACGFHTNALNGTFHSPNFPLDYGADEECIWDINVPLGYHIRLIFDFFDVVKSVSCEKDFLLVSQEHQPFATTLCGHEIPVPIDSESNRVRINFTSDSSVFGKGFKIRWEAVCGTVFKMNHGIITSPHYPHFYPNDNVECNYLIDPEANTIQIVTLKVLDFDLDSTNVIPRKGCNSDYLEIRDVLRGVTVMTLCGAEYRETTSSPISIKGPIGVKFVSNTSMIHDTVRGRKNHRGFKLSFALADCGGEINLADARNRMSAVITSPGFPLPYHHSLDCLWNISAPDDKIISYKFTDLDLEMSNECIFDYLEVFDGMEMSNETRVSKLCGKFAPEGQQKTAGNHLLIRLVTDHSSSKDGFRMVLTATLGPTQGCGGHLVANNQWQTLTPPRGEEHKYFADLRCEWNIRAEDPDSIIKIVFKELEMEEKKDSEPDDALVNNCYDFVAIYDGPKATSPYLLPPSCAVPEGRELPLTYFSSYRSLDVYFESDSYDEYRGFSFEYIADKAACGGKYLAGEQWDQLSYDSERSLTRANQRHNRCRFFFYSNLAQPIEILFTEFSFPASSQDCAEEYLEIRDVGSVAECNHPACATNQKNAVNTVRTCGKVAPAMFVSTTSVVQITTSVIFQSQYSSSFKLKYQLLSPCNRTITIEKGSSLESGRPIDRALFLVFGDFRLERGRYRPPFLRSFDRSWMYGTDASLRGIHQRTAGGSDAGPFNNEDRVAVSPTDSEVPTNCIYDSLSIYFNNSNPKTPHCVGSTVQPAYFPRQ</sequence>
<dbReference type="CDD" id="cd00041">
    <property type="entry name" value="CUB"/>
    <property type="match status" value="15"/>
</dbReference>
<feature type="domain" description="CUB" evidence="8">
    <location>
        <begin position="2900"/>
        <end position="3030"/>
    </location>
</feature>
<dbReference type="SMART" id="SM00179">
    <property type="entry name" value="EGF_CA"/>
    <property type="match status" value="6"/>
</dbReference>
<evidence type="ECO:0000313" key="11">
    <source>
        <dbReference type="WBParaSite" id="jg17964.1"/>
    </source>
</evidence>
<protein>
    <submittedName>
        <fullName evidence="11">Cubilin</fullName>
    </submittedName>
</protein>
<feature type="domain" description="CUB" evidence="8">
    <location>
        <begin position="2790"/>
        <end position="2899"/>
    </location>
</feature>
<dbReference type="InterPro" id="IPR035914">
    <property type="entry name" value="Sperma_CUB_dom_sf"/>
</dbReference>
<feature type="domain" description="EGF-like" evidence="9">
    <location>
        <begin position="131"/>
        <end position="176"/>
    </location>
</feature>
<dbReference type="SMART" id="SM00042">
    <property type="entry name" value="CUB"/>
    <property type="match status" value="19"/>
</dbReference>
<feature type="domain" description="CUB" evidence="8">
    <location>
        <begin position="570"/>
        <end position="697"/>
    </location>
</feature>
<dbReference type="PROSITE" id="PS00022">
    <property type="entry name" value="EGF_1"/>
    <property type="match status" value="4"/>
</dbReference>
<feature type="disulfide bond" evidence="7">
    <location>
        <begin position="295"/>
        <end position="304"/>
    </location>
</feature>
<feature type="disulfide bond" evidence="7">
    <location>
        <begin position="29"/>
        <end position="38"/>
    </location>
</feature>
<organism evidence="10 11">
    <name type="scientific">Ditylenchus dipsaci</name>
    <dbReference type="NCBI Taxonomy" id="166011"/>
    <lineage>
        <taxon>Eukaryota</taxon>
        <taxon>Metazoa</taxon>
        <taxon>Ecdysozoa</taxon>
        <taxon>Nematoda</taxon>
        <taxon>Chromadorea</taxon>
        <taxon>Rhabditida</taxon>
        <taxon>Tylenchina</taxon>
        <taxon>Tylenchomorpha</taxon>
        <taxon>Sphaerularioidea</taxon>
        <taxon>Anguinidae</taxon>
        <taxon>Anguininae</taxon>
        <taxon>Ditylenchus</taxon>
    </lineage>
</organism>
<dbReference type="SUPFAM" id="SSF49854">
    <property type="entry name" value="Spermadhesin, CUB domain"/>
    <property type="match status" value="20"/>
</dbReference>
<feature type="domain" description="EGF-like" evidence="9">
    <location>
        <begin position="306"/>
        <end position="343"/>
    </location>
</feature>
<evidence type="ECO:0000256" key="5">
    <source>
        <dbReference type="ARBA" id="ARBA00023180"/>
    </source>
</evidence>
<dbReference type="WBParaSite" id="jg17964.1">
    <property type="protein sequence ID" value="jg17964.1"/>
    <property type="gene ID" value="jg17964"/>
</dbReference>
<evidence type="ECO:0000259" key="8">
    <source>
        <dbReference type="PROSITE" id="PS01180"/>
    </source>
</evidence>
<dbReference type="PROSITE" id="PS50026">
    <property type="entry name" value="EGF_3"/>
    <property type="match status" value="6"/>
</dbReference>
<evidence type="ECO:0000256" key="6">
    <source>
        <dbReference type="PROSITE-ProRule" id="PRU00059"/>
    </source>
</evidence>